<protein>
    <submittedName>
        <fullName evidence="1">Uncharacterized protein</fullName>
    </submittedName>
</protein>
<gene>
    <name evidence="1" type="ORF">METZ01_LOCUS110103</name>
</gene>
<dbReference type="SUPFAM" id="SSF56784">
    <property type="entry name" value="HAD-like"/>
    <property type="match status" value="1"/>
</dbReference>
<dbReference type="InterPro" id="IPR036412">
    <property type="entry name" value="HAD-like_sf"/>
</dbReference>
<dbReference type="Gene3D" id="3.40.50.1000">
    <property type="entry name" value="HAD superfamily/HAD-like"/>
    <property type="match status" value="1"/>
</dbReference>
<dbReference type="InterPro" id="IPR023214">
    <property type="entry name" value="HAD_sf"/>
</dbReference>
<name>A0A381WXJ0_9ZZZZ</name>
<dbReference type="Gene3D" id="1.10.40.40">
    <property type="entry name" value="Deoxyribonucleotidase, domain 2"/>
    <property type="match status" value="1"/>
</dbReference>
<evidence type="ECO:0000313" key="1">
    <source>
        <dbReference type="EMBL" id="SVA57249.1"/>
    </source>
</evidence>
<dbReference type="AlphaFoldDB" id="A0A381WXJ0"/>
<sequence>MSKGKVTRIFIDMDGVLADFLKGVESPMYLGEPLTNDATGRTTYDSRKKEFTDKRLFANLPPMVDMYDLLAYVRHCETPWEILTAAGSVNRELVVYDKTEWIKRFVDPNVVVTCTFSGTQKAAYAYEGSVLIDDRLKNIEAWEANGGIGIVHTSAKNTINSLKELRNNSYK</sequence>
<reference evidence="1" key="1">
    <citation type="submission" date="2018-05" db="EMBL/GenBank/DDBJ databases">
        <authorList>
            <person name="Lanie J.A."/>
            <person name="Ng W.-L."/>
            <person name="Kazmierczak K.M."/>
            <person name="Andrzejewski T.M."/>
            <person name="Davidsen T.M."/>
            <person name="Wayne K.J."/>
            <person name="Tettelin H."/>
            <person name="Glass J.I."/>
            <person name="Rusch D."/>
            <person name="Podicherti R."/>
            <person name="Tsui H.-C.T."/>
            <person name="Winkler M.E."/>
        </authorList>
    </citation>
    <scope>NUCLEOTIDE SEQUENCE</scope>
</reference>
<accession>A0A381WXJ0</accession>
<organism evidence="1">
    <name type="scientific">marine metagenome</name>
    <dbReference type="NCBI Taxonomy" id="408172"/>
    <lineage>
        <taxon>unclassified sequences</taxon>
        <taxon>metagenomes</taxon>
        <taxon>ecological metagenomes</taxon>
    </lineage>
</organism>
<dbReference type="EMBL" id="UINC01013212">
    <property type="protein sequence ID" value="SVA57249.1"/>
    <property type="molecule type" value="Genomic_DNA"/>
</dbReference>
<proteinExistence type="predicted"/>